<dbReference type="Gene3D" id="2.60.120.590">
    <property type="entry name" value="Alpha-ketoglutarate-dependent dioxygenase AlkB-like"/>
    <property type="match status" value="1"/>
</dbReference>
<comment type="caution">
    <text evidence="2">The sequence shown here is derived from an EMBL/GenBank/DDBJ whole genome shotgun (WGS) entry which is preliminary data.</text>
</comment>
<dbReference type="AlphaFoldDB" id="A0A5C7FS32"/>
<proteinExistence type="predicted"/>
<dbReference type="GO" id="GO:0051213">
    <property type="term" value="F:dioxygenase activity"/>
    <property type="evidence" value="ECO:0007669"/>
    <property type="project" value="InterPro"/>
</dbReference>
<dbReference type="InterPro" id="IPR027450">
    <property type="entry name" value="AlkB-like"/>
</dbReference>
<accession>A0A5C7FS32</accession>
<dbReference type="Pfam" id="PF13532">
    <property type="entry name" value="2OG-FeII_Oxy_2"/>
    <property type="match status" value="1"/>
</dbReference>
<dbReference type="PANTHER" id="PTHR31212:SF4">
    <property type="entry name" value="ALPHA-KETOGLUTARATE-DEPENDENT DIOXYGENASE ALKB HOMOLOG 3"/>
    <property type="match status" value="1"/>
</dbReference>
<reference evidence="2 3" key="1">
    <citation type="submission" date="2019-08" db="EMBL/GenBank/DDBJ databases">
        <title>Lewinella sp. strain SSH13 Genome sequencing and assembly.</title>
        <authorList>
            <person name="Kim I."/>
        </authorList>
    </citation>
    <scope>NUCLEOTIDE SEQUENCE [LARGE SCALE GENOMIC DNA]</scope>
    <source>
        <strain evidence="2 3">SSH13</strain>
    </source>
</reference>
<dbReference type="SUPFAM" id="SSF51197">
    <property type="entry name" value="Clavaminate synthase-like"/>
    <property type="match status" value="1"/>
</dbReference>
<dbReference type="GO" id="GO:0006307">
    <property type="term" value="P:DNA alkylation repair"/>
    <property type="evidence" value="ECO:0007669"/>
    <property type="project" value="InterPro"/>
</dbReference>
<sequence length="196" mass="22725">MLNSEIFTSVSLDPDHVVYTTGFPVQELREYLEFDELWDMHPDEYHTLVMHGKEVKTPRWQQAYGRDYRYSGSRNNAVPITPQLQQFLDWSRANVDERLNGFLLNWYDGAAGHYMGKHRDSRTGLIPDTPIVTISLGEDRIFRFRPWGGQGFKDTLLTDGSALVIPWDTNLAWTHEVPKSKKYTGRRVSVTLRAFS</sequence>
<dbReference type="OrthoDB" id="509559at2"/>
<dbReference type="Proteomes" id="UP000321907">
    <property type="component" value="Unassembled WGS sequence"/>
</dbReference>
<dbReference type="InterPro" id="IPR037151">
    <property type="entry name" value="AlkB-like_sf"/>
</dbReference>
<keyword evidence="3" id="KW-1185">Reference proteome</keyword>
<gene>
    <name evidence="2" type="ORF">FUA23_05215</name>
</gene>
<evidence type="ECO:0000313" key="3">
    <source>
        <dbReference type="Proteomes" id="UP000321907"/>
    </source>
</evidence>
<name>A0A5C7FS32_9BACT</name>
<dbReference type="PANTHER" id="PTHR31212">
    <property type="entry name" value="ALPHA-KETOGLUTARATE-DEPENDENT DIOXYGENASE ALKB HOMOLOG 3"/>
    <property type="match status" value="1"/>
</dbReference>
<evidence type="ECO:0000313" key="2">
    <source>
        <dbReference type="EMBL" id="TXF90840.1"/>
    </source>
</evidence>
<protein>
    <submittedName>
        <fullName evidence="2">2OG-Fe(II) oxygenase</fullName>
    </submittedName>
</protein>
<feature type="domain" description="Fe2OG dioxygenase" evidence="1">
    <location>
        <begin position="98"/>
        <end position="196"/>
    </location>
</feature>
<evidence type="ECO:0000259" key="1">
    <source>
        <dbReference type="PROSITE" id="PS51471"/>
    </source>
</evidence>
<dbReference type="InterPro" id="IPR005123">
    <property type="entry name" value="Oxoglu/Fe-dep_dioxygenase_dom"/>
</dbReference>
<organism evidence="2 3">
    <name type="scientific">Neolewinella aurantiaca</name>
    <dbReference type="NCBI Taxonomy" id="2602767"/>
    <lineage>
        <taxon>Bacteria</taxon>
        <taxon>Pseudomonadati</taxon>
        <taxon>Bacteroidota</taxon>
        <taxon>Saprospiria</taxon>
        <taxon>Saprospirales</taxon>
        <taxon>Lewinellaceae</taxon>
        <taxon>Neolewinella</taxon>
    </lineage>
</organism>
<dbReference type="InterPro" id="IPR032854">
    <property type="entry name" value="ALKBH3"/>
</dbReference>
<dbReference type="EMBL" id="VOXD01000005">
    <property type="protein sequence ID" value="TXF90840.1"/>
    <property type="molecule type" value="Genomic_DNA"/>
</dbReference>
<dbReference type="RefSeq" id="WP_147929668.1">
    <property type="nucleotide sequence ID" value="NZ_VOXD01000005.1"/>
</dbReference>
<dbReference type="PROSITE" id="PS51471">
    <property type="entry name" value="FE2OG_OXY"/>
    <property type="match status" value="1"/>
</dbReference>